<dbReference type="InterPro" id="IPR000210">
    <property type="entry name" value="BTB/POZ_dom"/>
</dbReference>
<dbReference type="SUPFAM" id="SSF117281">
    <property type="entry name" value="Kelch motif"/>
    <property type="match status" value="1"/>
</dbReference>
<sequence length="909" mass="98811">MRAGSLTVLAHSTRTPHPLWHPNLPRSAPGRDLQVEGEGGHLGSGPRGLGVGARAPEARGRSPPAQAIISRVRLLTRRPGEFPLPEAEQAQVRGRVEPWCLGRATQCAWAMSVSQSERRPSNPGRVCLPVQKDGLGLPLPGRRTPSWPRTPDEDPGLPPFPLEEPGPRSMPQGSLPSPALSLEEEGEDEDEDGEDAAEPEGLRSEEHPSQFFAEAQRLREQRLLLDEEVSVGGRVYGVHRVILAAVSSLFRGRLQSGIAPRLLFSLDLVPRAWEAVLTFAYEGVLGPAPLEDVLIAAEALGAPRVKAAAQRKRERAGSAQDDEQQPSQAEELRESLRSIELLYKEGVGCDLELEAGGYRLWVHRAALACGSEFFGAMFLSGMKESQGTEVSLHTISAQDLRLLVSFAYSGVVRARWPGLLRAAQAALQYQSASCLALCQRALARGLSPARCLALFPMAEVPGLERLWSKARHYLLTHLPAVVLCPTFPSLPAACLAELLDSDELHMQEELEAFMAARCWLAANPETQESEAKALLRCVRFGRMSTRELRRVRAAGLPPPLSQDLLHQLIVESEIPGQQRRREPNQALVVIGGDGLSSNMAVRQPSRGVWWARAFCCGMGLVRTVEWGRLPALPAPGRFRHGAVSLAGSELYVCGGQDFYSHSNILASTLRWKPSQEDWEEMAPLRQARSFFPLVVLDGLLYALGGRVNGVALDSVETYNPELNVWRPAPALPAPRFAHAAAVLEGQLYISGGCNRSHQCLTSLLHYDPKLEKPGTLLNPMGVPRAGHVMAALSGRLYVAGGLSESGDLLSFEAYDLRTDSWTHLASLPSPHVGAACAVLEGELLVLGGYSHRTYAISHLIHAYSPGLGRWLCLGTLPRPRAEMPACILTLPTVQHVALGPTRHQTKPAG</sequence>
<dbReference type="InterPro" id="IPR011333">
    <property type="entry name" value="SKP1/BTB/POZ_sf"/>
</dbReference>
<dbReference type="RefSeq" id="XP_019487912.1">
    <property type="nucleotide sequence ID" value="XM_019632367.1"/>
</dbReference>
<dbReference type="SMART" id="SM00225">
    <property type="entry name" value="BTB"/>
    <property type="match status" value="2"/>
</dbReference>
<dbReference type="Pfam" id="PF24681">
    <property type="entry name" value="Kelch_KLHDC2_KLHL20_DRC7"/>
    <property type="match status" value="1"/>
</dbReference>
<reference evidence="6" key="1">
    <citation type="submission" date="2025-08" db="UniProtKB">
        <authorList>
            <consortium name="RefSeq"/>
        </authorList>
    </citation>
    <scope>IDENTIFICATION</scope>
    <source>
        <tissue evidence="6">Muscle</tissue>
    </source>
</reference>
<protein>
    <submittedName>
        <fullName evidence="6">Kelch-like protein 33 isoform X1</fullName>
    </submittedName>
</protein>
<dbReference type="Gene3D" id="2.120.10.80">
    <property type="entry name" value="Kelch-type beta propeller"/>
    <property type="match status" value="1"/>
</dbReference>
<keyword evidence="1" id="KW-0880">Kelch repeat</keyword>
<dbReference type="SUPFAM" id="SSF54695">
    <property type="entry name" value="POZ domain"/>
    <property type="match status" value="2"/>
</dbReference>
<feature type="region of interest" description="Disordered" evidence="3">
    <location>
        <begin position="1"/>
        <end position="63"/>
    </location>
</feature>
<feature type="domain" description="BTB" evidence="4">
    <location>
        <begin position="225"/>
        <end position="289"/>
    </location>
</feature>
<dbReference type="Gene3D" id="1.25.40.420">
    <property type="match status" value="1"/>
</dbReference>
<dbReference type="AlphaFoldDB" id="A0A8B7QIF8"/>
<dbReference type="CTD" id="123103"/>
<gene>
    <name evidence="6" type="primary">KLHL33</name>
</gene>
<dbReference type="PANTHER" id="PTHR45632">
    <property type="entry name" value="LD33804P"/>
    <property type="match status" value="1"/>
</dbReference>
<evidence type="ECO:0000256" key="3">
    <source>
        <dbReference type="SAM" id="MobiDB-lite"/>
    </source>
</evidence>
<feature type="region of interest" description="Disordered" evidence="3">
    <location>
        <begin position="311"/>
        <end position="330"/>
    </location>
</feature>
<dbReference type="OrthoDB" id="45365at2759"/>
<accession>A0A8B7QIF8</accession>
<dbReference type="PROSITE" id="PS50097">
    <property type="entry name" value="BTB"/>
    <property type="match status" value="2"/>
</dbReference>
<dbReference type="Pfam" id="PF01344">
    <property type="entry name" value="Kelch_1"/>
    <property type="match status" value="1"/>
</dbReference>
<dbReference type="Gene3D" id="3.30.710.10">
    <property type="entry name" value="Potassium Channel Kv1.1, Chain A"/>
    <property type="match status" value="2"/>
</dbReference>
<dbReference type="Pfam" id="PF21536">
    <property type="entry name" value="BTB_KLHL33"/>
    <property type="match status" value="1"/>
</dbReference>
<dbReference type="Pfam" id="PF00651">
    <property type="entry name" value="BTB"/>
    <property type="match status" value="1"/>
</dbReference>
<dbReference type="Pfam" id="PF07707">
    <property type="entry name" value="BACK"/>
    <property type="match status" value="1"/>
</dbReference>
<keyword evidence="5" id="KW-1185">Reference proteome</keyword>
<evidence type="ECO:0000313" key="5">
    <source>
        <dbReference type="Proteomes" id="UP000694851"/>
    </source>
</evidence>
<keyword evidence="2" id="KW-0677">Repeat</keyword>
<dbReference type="PANTHER" id="PTHR45632:SF14">
    <property type="entry name" value="KELCH-LIKE PROTEIN 33"/>
    <property type="match status" value="1"/>
</dbReference>
<evidence type="ECO:0000313" key="6">
    <source>
        <dbReference type="RefSeq" id="XP_019487912.1"/>
    </source>
</evidence>
<dbReference type="SMART" id="SM00875">
    <property type="entry name" value="BACK"/>
    <property type="match status" value="1"/>
</dbReference>
<dbReference type="GeneID" id="109376446"/>
<dbReference type="Proteomes" id="UP000694851">
    <property type="component" value="Unplaced"/>
</dbReference>
<feature type="compositionally biased region" description="Acidic residues" evidence="3">
    <location>
        <begin position="182"/>
        <end position="198"/>
    </location>
</feature>
<feature type="region of interest" description="Disordered" evidence="3">
    <location>
        <begin position="114"/>
        <end position="208"/>
    </location>
</feature>
<dbReference type="KEGG" id="hai:109376446"/>
<dbReference type="InterPro" id="IPR030609">
    <property type="entry name" value="KLHL33_BACK"/>
</dbReference>
<proteinExistence type="predicted"/>
<dbReference type="InterPro" id="IPR015915">
    <property type="entry name" value="Kelch-typ_b-propeller"/>
</dbReference>
<dbReference type="CDD" id="cd18472">
    <property type="entry name" value="BACK_KLHL33"/>
    <property type="match status" value="1"/>
</dbReference>
<feature type="compositionally biased region" description="Gly residues" evidence="3">
    <location>
        <begin position="40"/>
        <end position="51"/>
    </location>
</feature>
<dbReference type="InterPro" id="IPR011705">
    <property type="entry name" value="BACK"/>
</dbReference>
<feature type="domain" description="BTB" evidence="4">
    <location>
        <begin position="349"/>
        <end position="416"/>
    </location>
</feature>
<dbReference type="SMART" id="SM00612">
    <property type="entry name" value="Kelch"/>
    <property type="match status" value="5"/>
</dbReference>
<evidence type="ECO:0000259" key="4">
    <source>
        <dbReference type="PROSITE" id="PS50097"/>
    </source>
</evidence>
<dbReference type="InterPro" id="IPR006652">
    <property type="entry name" value="Kelch_1"/>
</dbReference>
<evidence type="ECO:0000256" key="1">
    <source>
        <dbReference type="ARBA" id="ARBA00022441"/>
    </source>
</evidence>
<evidence type="ECO:0000256" key="2">
    <source>
        <dbReference type="ARBA" id="ARBA00022737"/>
    </source>
</evidence>
<organism evidence="5 6">
    <name type="scientific">Hipposideros armiger</name>
    <name type="common">Great Himalayan leaf-nosed bat</name>
    <dbReference type="NCBI Taxonomy" id="186990"/>
    <lineage>
        <taxon>Eukaryota</taxon>
        <taxon>Metazoa</taxon>
        <taxon>Chordata</taxon>
        <taxon>Craniata</taxon>
        <taxon>Vertebrata</taxon>
        <taxon>Euteleostomi</taxon>
        <taxon>Mammalia</taxon>
        <taxon>Eutheria</taxon>
        <taxon>Laurasiatheria</taxon>
        <taxon>Chiroptera</taxon>
        <taxon>Yinpterochiroptera</taxon>
        <taxon>Rhinolophoidea</taxon>
        <taxon>Hipposideridae</taxon>
        <taxon>Hipposideros</taxon>
    </lineage>
</organism>
<name>A0A8B7QIF8_HIPAR</name>